<keyword evidence="14" id="KW-1185">Reference proteome</keyword>
<keyword evidence="4" id="KW-0813">Transport</keyword>
<evidence type="ECO:0000256" key="8">
    <source>
        <dbReference type="ARBA" id="ARBA00022989"/>
    </source>
</evidence>
<comment type="caution">
    <text evidence="13">The sequence shown here is derived from an EMBL/GenBank/DDBJ whole genome shotgun (WGS) entry which is preliminary data.</text>
</comment>
<evidence type="ECO:0000256" key="10">
    <source>
        <dbReference type="ARBA" id="ARBA00023128"/>
    </source>
</evidence>
<comment type="subcellular location">
    <subcellularLocation>
        <location evidence="1">Mitochondrion inner membrane</location>
        <topology evidence="1">Single-pass membrane protein</topology>
    </subcellularLocation>
</comment>
<keyword evidence="8" id="KW-1133">Transmembrane helix</keyword>
<evidence type="ECO:0000256" key="5">
    <source>
        <dbReference type="ARBA" id="ARBA00022692"/>
    </source>
</evidence>
<evidence type="ECO:0000256" key="4">
    <source>
        <dbReference type="ARBA" id="ARBA00022448"/>
    </source>
</evidence>
<feature type="region of interest" description="Disordered" evidence="12">
    <location>
        <begin position="1"/>
        <end position="31"/>
    </location>
</feature>
<keyword evidence="5" id="KW-0812">Transmembrane</keyword>
<dbReference type="Pfam" id="PF11711">
    <property type="entry name" value="Tim54"/>
    <property type="match status" value="1"/>
</dbReference>
<keyword evidence="6" id="KW-0999">Mitochondrion inner membrane</keyword>
<dbReference type="STRING" id="1077348.A0A2G8RRX3"/>
<gene>
    <name evidence="13" type="ORF">GSI_14013</name>
</gene>
<evidence type="ECO:0000256" key="6">
    <source>
        <dbReference type="ARBA" id="ARBA00022792"/>
    </source>
</evidence>
<feature type="region of interest" description="Disordered" evidence="12">
    <location>
        <begin position="364"/>
        <end position="385"/>
    </location>
</feature>
<accession>A0A2G8RRX3</accession>
<keyword evidence="9" id="KW-0811">Translocation</keyword>
<keyword evidence="7" id="KW-0653">Protein transport</keyword>
<dbReference type="GO" id="GO:0005743">
    <property type="term" value="C:mitochondrial inner membrane"/>
    <property type="evidence" value="ECO:0007669"/>
    <property type="project" value="UniProtKB-SubCell"/>
</dbReference>
<dbReference type="OrthoDB" id="5598305at2759"/>
<evidence type="ECO:0000313" key="13">
    <source>
        <dbReference type="EMBL" id="PIL24260.1"/>
    </source>
</evidence>
<dbReference type="Proteomes" id="UP000230002">
    <property type="component" value="Unassembled WGS sequence"/>
</dbReference>
<organism evidence="13 14">
    <name type="scientific">Ganoderma sinense ZZ0214-1</name>
    <dbReference type="NCBI Taxonomy" id="1077348"/>
    <lineage>
        <taxon>Eukaryota</taxon>
        <taxon>Fungi</taxon>
        <taxon>Dikarya</taxon>
        <taxon>Basidiomycota</taxon>
        <taxon>Agaricomycotina</taxon>
        <taxon>Agaricomycetes</taxon>
        <taxon>Polyporales</taxon>
        <taxon>Polyporaceae</taxon>
        <taxon>Ganoderma</taxon>
    </lineage>
</organism>
<dbReference type="EMBL" id="AYKW01000067">
    <property type="protein sequence ID" value="PIL24260.1"/>
    <property type="molecule type" value="Genomic_DNA"/>
</dbReference>
<evidence type="ECO:0000256" key="7">
    <source>
        <dbReference type="ARBA" id="ARBA00022927"/>
    </source>
</evidence>
<evidence type="ECO:0000256" key="9">
    <source>
        <dbReference type="ARBA" id="ARBA00023010"/>
    </source>
</evidence>
<sequence>MASSAPPPATSSSSKPTGDSLFPKPQPPQSGVRAALQYTGIPPSWLDKRPSLPSRNWLIFLGVTSAVAGYYIYDRRECKKIRQEYVDKVKDLATVPMGSMELPRKVTVYGAKWLGDEDYDRSMKYFRKYVKPIIVAAAVDYDMVKGRRLGDIARNVADEIRADRRIMLGLDQPFVGPMQLPGSTPAEKRQRKVDGGIVIVGRHTLKEYFTGLKRGWTEGLEPVDREERLAQMLEADGKFDEPDPEPSHDVILGNDEPIPTRSRLPTSNPAFSVLATQSLRAPLPPPSKDAIPSHLNAPPAAIPPQPPMLLVSFTNHIGFTQIPLMIWEFFNERVKVREGAEAAYKLVLGNTRPFTAPLAEALSPSEVDFDPDQPQKPSLGELSPKDLDFDREAESYYKKSVVRDFLSEIEKTRKEYYNSLVKKLETARALAQRTREPTKEETNYPPPTEVELRAERLKKEQRWTTDEEGFSIIRPDKDVEWDERFRTVLRVYTDPSPEQSTSTDAPPAS</sequence>
<evidence type="ECO:0000256" key="3">
    <source>
        <dbReference type="ARBA" id="ARBA00020796"/>
    </source>
</evidence>
<evidence type="ECO:0000313" key="14">
    <source>
        <dbReference type="Proteomes" id="UP000230002"/>
    </source>
</evidence>
<proteinExistence type="inferred from homology"/>
<comment type="similarity">
    <text evidence="2">Belongs to the TIM54 family.</text>
</comment>
<evidence type="ECO:0000256" key="12">
    <source>
        <dbReference type="SAM" id="MobiDB-lite"/>
    </source>
</evidence>
<evidence type="ECO:0000256" key="1">
    <source>
        <dbReference type="ARBA" id="ARBA00004434"/>
    </source>
</evidence>
<reference evidence="13 14" key="1">
    <citation type="journal article" date="2015" name="Sci. Rep.">
        <title>Chromosome-level genome map provides insights into diverse defense mechanisms in the medicinal fungus Ganoderma sinense.</title>
        <authorList>
            <person name="Zhu Y."/>
            <person name="Xu J."/>
            <person name="Sun C."/>
            <person name="Zhou S."/>
            <person name="Xu H."/>
            <person name="Nelson D.R."/>
            <person name="Qian J."/>
            <person name="Song J."/>
            <person name="Luo H."/>
            <person name="Xiang L."/>
            <person name="Li Y."/>
            <person name="Xu Z."/>
            <person name="Ji A."/>
            <person name="Wang L."/>
            <person name="Lu S."/>
            <person name="Hayward A."/>
            <person name="Sun W."/>
            <person name="Li X."/>
            <person name="Schwartz D.C."/>
            <person name="Wang Y."/>
            <person name="Chen S."/>
        </authorList>
    </citation>
    <scope>NUCLEOTIDE SEQUENCE [LARGE SCALE GENOMIC DNA]</scope>
    <source>
        <strain evidence="13 14">ZZ0214-1</strain>
    </source>
</reference>
<dbReference type="AlphaFoldDB" id="A0A2G8RRX3"/>
<dbReference type="GO" id="GO:0015031">
    <property type="term" value="P:protein transport"/>
    <property type="evidence" value="ECO:0007669"/>
    <property type="project" value="UniProtKB-KW"/>
</dbReference>
<protein>
    <recommendedName>
        <fullName evidence="3">Mitochondrial import inner membrane translocase subunit TIM54</fullName>
    </recommendedName>
</protein>
<keyword evidence="10" id="KW-0496">Mitochondrion</keyword>
<evidence type="ECO:0000256" key="2">
    <source>
        <dbReference type="ARBA" id="ARBA00006355"/>
    </source>
</evidence>
<name>A0A2G8RRX3_9APHY</name>
<keyword evidence="11" id="KW-0472">Membrane</keyword>
<dbReference type="InterPro" id="IPR021056">
    <property type="entry name" value="Mt_import_IM_translocase_Tim54"/>
</dbReference>
<evidence type="ECO:0000256" key="11">
    <source>
        <dbReference type="ARBA" id="ARBA00023136"/>
    </source>
</evidence>